<evidence type="ECO:0000313" key="1">
    <source>
        <dbReference type="EMBL" id="MFB2879822.1"/>
    </source>
</evidence>
<sequence>MKPPQFIQLEINFSVLKVGTKVQVKGYDGYQFIDLTGTVGVVDLYCQKTGDYLIYFPKRNGLVPNSNLILPYKRNQLTVIPGRGRCSWEKIVETHQRKNRSRSSDK</sequence>
<dbReference type="RefSeq" id="WP_413272856.1">
    <property type="nucleotide sequence ID" value="NZ_JBHFNQ010000182.1"/>
</dbReference>
<organism evidence="1 2">
    <name type="scientific">Floridaenema aerugineum BLCC-F46</name>
    <dbReference type="NCBI Taxonomy" id="3153654"/>
    <lineage>
        <taxon>Bacteria</taxon>
        <taxon>Bacillati</taxon>
        <taxon>Cyanobacteriota</taxon>
        <taxon>Cyanophyceae</taxon>
        <taxon>Oscillatoriophycideae</taxon>
        <taxon>Aerosakkonematales</taxon>
        <taxon>Aerosakkonemataceae</taxon>
        <taxon>Floridanema</taxon>
        <taxon>Floridanema aerugineum</taxon>
    </lineage>
</organism>
<gene>
    <name evidence="1" type="ORF">ACE1CC_23460</name>
</gene>
<name>A0ABV4XBM9_9CYAN</name>
<dbReference type="Proteomes" id="UP001576774">
    <property type="component" value="Unassembled WGS sequence"/>
</dbReference>
<protein>
    <submittedName>
        <fullName evidence="1">Uncharacterized protein</fullName>
    </submittedName>
</protein>
<evidence type="ECO:0000313" key="2">
    <source>
        <dbReference type="Proteomes" id="UP001576774"/>
    </source>
</evidence>
<reference evidence="1 2" key="1">
    <citation type="submission" date="2024-09" db="EMBL/GenBank/DDBJ databases">
        <title>Floridaenema gen nov. (Aerosakkonemataceae, Aerosakkonematales ord. nov., Cyanobacteria) from benthic tropical and subtropical fresh waters, with the description of four new species.</title>
        <authorList>
            <person name="Moretto J.A."/>
            <person name="Berthold D.E."/>
            <person name="Lefler F.W."/>
            <person name="Huang I.-S."/>
            <person name="Laughinghouse H. IV."/>
        </authorList>
    </citation>
    <scope>NUCLEOTIDE SEQUENCE [LARGE SCALE GENOMIC DNA]</scope>
    <source>
        <strain evidence="1 2">BLCC-F46</strain>
    </source>
</reference>
<proteinExistence type="predicted"/>
<dbReference type="EMBL" id="JBHFNQ010000182">
    <property type="protein sequence ID" value="MFB2879822.1"/>
    <property type="molecule type" value="Genomic_DNA"/>
</dbReference>
<accession>A0ABV4XBM9</accession>
<keyword evidence="2" id="KW-1185">Reference proteome</keyword>
<comment type="caution">
    <text evidence="1">The sequence shown here is derived from an EMBL/GenBank/DDBJ whole genome shotgun (WGS) entry which is preliminary data.</text>
</comment>